<keyword evidence="2" id="KW-1133">Transmembrane helix</keyword>
<keyword evidence="5" id="KW-1185">Reference proteome</keyword>
<dbReference type="GO" id="GO:0005886">
    <property type="term" value="C:plasma membrane"/>
    <property type="evidence" value="ECO:0007669"/>
    <property type="project" value="TreeGrafter"/>
</dbReference>
<protein>
    <submittedName>
        <fullName evidence="3">Putative oligogalacturonide transporter</fullName>
    </submittedName>
</protein>
<dbReference type="Gene3D" id="1.20.1250.20">
    <property type="entry name" value="MFS general substrate transporter like domains"/>
    <property type="match status" value="2"/>
</dbReference>
<dbReference type="InterPro" id="IPR036259">
    <property type="entry name" value="MFS_trans_sf"/>
</dbReference>
<feature type="transmembrane region" description="Helical" evidence="2">
    <location>
        <begin position="33"/>
        <end position="57"/>
    </location>
</feature>
<proteinExistence type="inferred from homology"/>
<evidence type="ECO:0000256" key="1">
    <source>
        <dbReference type="ARBA" id="ARBA00009617"/>
    </source>
</evidence>
<evidence type="ECO:0000256" key="2">
    <source>
        <dbReference type="SAM" id="Phobius"/>
    </source>
</evidence>
<dbReference type="PANTHER" id="PTHR11328:SF24">
    <property type="entry name" value="MAJOR FACILITATOR SUPERFAMILY (MFS) PROFILE DOMAIN-CONTAINING PROTEIN"/>
    <property type="match status" value="1"/>
</dbReference>
<evidence type="ECO:0000313" key="5">
    <source>
        <dbReference type="Proteomes" id="UP000019028"/>
    </source>
</evidence>
<feature type="transmembrane region" description="Helical" evidence="2">
    <location>
        <begin position="172"/>
        <end position="196"/>
    </location>
</feature>
<dbReference type="Proteomes" id="UP000019028">
    <property type="component" value="Chromosome"/>
</dbReference>
<comment type="similarity">
    <text evidence="1">Belongs to the sodium:galactoside symporter (TC 2.A.2) family.</text>
</comment>
<dbReference type="EMBL" id="JX444572">
    <property type="protein sequence ID" value="AFW03784.1"/>
    <property type="molecule type" value="Genomic_DNA"/>
</dbReference>
<dbReference type="InterPro" id="IPR039672">
    <property type="entry name" value="MFS_2"/>
</dbReference>
<feature type="transmembrane region" description="Helical" evidence="2">
    <location>
        <begin position="414"/>
        <end position="432"/>
    </location>
</feature>
<feature type="transmembrane region" description="Helical" evidence="2">
    <location>
        <begin position="270"/>
        <end position="291"/>
    </location>
</feature>
<evidence type="ECO:0000313" key="4">
    <source>
        <dbReference type="EMBL" id="AHF78108.1"/>
    </source>
</evidence>
<dbReference type="Pfam" id="PF13347">
    <property type="entry name" value="MFS_2"/>
    <property type="match status" value="1"/>
</dbReference>
<dbReference type="EMBL" id="CP006569">
    <property type="protein sequence ID" value="AHF78108.1"/>
    <property type="molecule type" value="Genomic_DNA"/>
</dbReference>
<reference evidence="3" key="1">
    <citation type="submission" date="2012-07" db="EMBL/GenBank/DDBJ databases">
        <title>A Novel Human-Wound Derived Bacterium Provides Insights into the Evolutionary Origins of Mutualistic Insect-Bacterial Symbioses.</title>
        <authorList>
            <person name="Clayton A.L."/>
            <person name="Oakeson K.F."/>
            <person name="Gutin M."/>
            <person name="Pontes A."/>
            <person name="Dunn D.M."/>
            <person name="von Niederhausern A.C."/>
            <person name="Weiss R.B."/>
            <person name="Fisher M."/>
            <person name="Dale C."/>
        </authorList>
    </citation>
    <scope>NUCLEOTIDE SEQUENCE</scope>
    <source>
        <strain evidence="3">HS</strain>
    </source>
</reference>
<feature type="transmembrane region" description="Helical" evidence="2">
    <location>
        <begin position="202"/>
        <end position="223"/>
    </location>
</feature>
<dbReference type="KEGG" id="sod:Sant_3102"/>
<feature type="transmembrane region" description="Helical" evidence="2">
    <location>
        <begin position="444"/>
        <end position="466"/>
    </location>
</feature>
<evidence type="ECO:0000313" key="3">
    <source>
        <dbReference type="EMBL" id="AFW03784.1"/>
    </source>
</evidence>
<dbReference type="PATRIC" id="fig|1239307.3.peg.3425"/>
<feature type="transmembrane region" description="Helical" evidence="2">
    <location>
        <begin position="132"/>
        <end position="151"/>
    </location>
</feature>
<accession>K7SKE5</accession>
<feature type="transmembrane region" description="Helical" evidence="2">
    <location>
        <begin position="107"/>
        <end position="126"/>
    </location>
</feature>
<dbReference type="AlphaFoldDB" id="K7SKE5"/>
<feature type="transmembrane region" description="Helical" evidence="2">
    <location>
        <begin position="303"/>
        <end position="322"/>
    </location>
</feature>
<keyword evidence="2" id="KW-0812">Transmembrane</keyword>
<name>K7SKE5_9GAMM</name>
<feature type="transmembrane region" description="Helical" evidence="2">
    <location>
        <begin position="63"/>
        <end position="86"/>
    </location>
</feature>
<dbReference type="GO" id="GO:0015293">
    <property type="term" value="F:symporter activity"/>
    <property type="evidence" value="ECO:0007669"/>
    <property type="project" value="InterPro"/>
</dbReference>
<dbReference type="HOGENOM" id="CLU_027408_4_1_6"/>
<reference evidence="4 5" key="2">
    <citation type="journal article" date="2014" name="Genome Biol. Evol.">
        <title>Genome degeneration and adaptation in a nascent stage of symbiosis.</title>
        <authorList>
            <person name="Oakeson K.F."/>
            <person name="Gil R."/>
            <person name="Clayton A.L."/>
            <person name="Dunn D.M."/>
            <person name="von Niederhausern A.C."/>
            <person name="Hamil C."/>
            <person name="Aoyagi A."/>
            <person name="Duval B."/>
            <person name="Baca A."/>
            <person name="Silva F.J."/>
            <person name="Vallier A."/>
            <person name="Jackson D.G."/>
            <person name="Latorre A."/>
            <person name="Weiss R.B."/>
            <person name="Heddi A."/>
            <person name="Moya A."/>
            <person name="Dale C."/>
        </authorList>
    </citation>
    <scope>NUCLEOTIDE SEQUENCE [LARGE SCALE GENOMIC DNA]</scope>
    <source>
        <strain evidence="4 5">HS1</strain>
    </source>
</reference>
<keyword evidence="2" id="KW-0472">Membrane</keyword>
<gene>
    <name evidence="4" type="ORF">Sant_3102</name>
</gene>
<dbReference type="SUPFAM" id="SSF103473">
    <property type="entry name" value="MFS general substrate transporter"/>
    <property type="match status" value="1"/>
</dbReference>
<sequence length="519" mass="58078">MMPFLRGRDMSQQPDYENMRVYKKKNITMLRSLGYAMTDLNGSAWGTLVGSYLMLFLTTFAELNAGLVGTMLFVLKILDMLVCGAIGGVSDHLFRTRLGRRLGRRHTLFIIGAILTLICFPLLFTVQVGSYWWYFIVLLLLDTAQSFNNIAYETLATEMTDDANERVKLSSVRMFISAFGTFAVTGLPAILLSVLGKDSAEAYTLSGIIFGIALCAGTLITYFTTWEFSPNYVAEFEQHTKTDEKKNLLYAFKEYGRVLKTKACRRTCTLYFVSYFAKDCFNTAFFFYVAFVLGLSQAMAQTASSLSIIGLIVVPIATYFMYRYGPKWLWTLAFSLMILVLLYYSGLYLFDIQLAPAAAFVTIIVLSSLFQIGRQTMEYTVWNVIPLVPDVDSLVSTKLRAGTFAACQTFTRKLTGAIGSAIIGWVLVLGGFDKSLAVQTDGAKLAIMLAFIVIPLVCLLYSLYLARTFNLNPHTHKIIKDEMTRLQQGGAKADVDPVTRDVVEDLTGYPYAEIWDAKK</sequence>
<dbReference type="GO" id="GO:0008643">
    <property type="term" value="P:carbohydrate transport"/>
    <property type="evidence" value="ECO:0007669"/>
    <property type="project" value="InterPro"/>
</dbReference>
<feature type="transmembrane region" description="Helical" evidence="2">
    <location>
        <begin position="352"/>
        <end position="370"/>
    </location>
</feature>
<feature type="transmembrane region" description="Helical" evidence="2">
    <location>
        <begin position="329"/>
        <end position="346"/>
    </location>
</feature>
<organism evidence="3">
    <name type="scientific">Sodalis praecaptivus</name>
    <dbReference type="NCBI Taxonomy" id="1239307"/>
    <lineage>
        <taxon>Bacteria</taxon>
        <taxon>Pseudomonadati</taxon>
        <taxon>Pseudomonadota</taxon>
        <taxon>Gammaproteobacteria</taxon>
        <taxon>Enterobacterales</taxon>
        <taxon>Bruguierivoracaceae</taxon>
        <taxon>Sodalis</taxon>
    </lineage>
</organism>
<reference evidence="3" key="3">
    <citation type="journal article" date="2015" name="Int. J. Syst. Evol. Microbiol.">
        <title>Phenotypic characterization of Sodalis praecaptivus sp. nov., a close non-insect-associated member of the Sodalis-allied lineage of insect endosymbionts.</title>
        <authorList>
            <person name="Chari A."/>
            <person name="Oakeson K.F."/>
            <person name="Enomoto S."/>
            <person name="Jackson D.G."/>
            <person name="Fisher M.A."/>
            <person name="Dale C."/>
        </authorList>
    </citation>
    <scope>NUCLEOTIDE SEQUENCE</scope>
    <source>
        <strain evidence="3">HS</strain>
    </source>
</reference>
<dbReference type="PANTHER" id="PTHR11328">
    <property type="entry name" value="MAJOR FACILITATOR SUPERFAMILY DOMAIN-CONTAINING PROTEIN"/>
    <property type="match status" value="1"/>
</dbReference>